<feature type="domain" description="Thiamine phosphate synthase/TenI" evidence="1">
    <location>
        <begin position="35"/>
        <end position="120"/>
    </location>
</feature>
<proteinExistence type="predicted"/>
<dbReference type="InterPro" id="IPR022998">
    <property type="entry name" value="ThiamineP_synth_TenI"/>
</dbReference>
<name>A0ABS4AY65_9PROT</name>
<accession>A0ABS4AY65</accession>
<dbReference type="Pfam" id="PF02581">
    <property type="entry name" value="TMP-TENI"/>
    <property type="match status" value="1"/>
</dbReference>
<evidence type="ECO:0000313" key="2">
    <source>
        <dbReference type="EMBL" id="MBP0466307.1"/>
    </source>
</evidence>
<sequence length="120" mass="11956">MSDPARLPDPRAVAARLPRGAGVLARGATPPVLAGLAALCRRRGLVLLVAGDGRAALAAGAGLHLPERRPATGLLPFLAARRAGAPGAVLTLAAHGGAAGAARARRLGPELVFLSPLFPT</sequence>
<evidence type="ECO:0000313" key="3">
    <source>
        <dbReference type="Proteomes" id="UP000680815"/>
    </source>
</evidence>
<dbReference type="RefSeq" id="WP_209353709.1">
    <property type="nucleotide sequence ID" value="NZ_JAGIYZ010000025.1"/>
</dbReference>
<comment type="caution">
    <text evidence="2">The sequence shown here is derived from an EMBL/GenBank/DDBJ whole genome shotgun (WGS) entry which is preliminary data.</text>
</comment>
<gene>
    <name evidence="2" type="ORF">J5Y09_20435</name>
</gene>
<dbReference type="Proteomes" id="UP000680815">
    <property type="component" value="Unassembled WGS sequence"/>
</dbReference>
<dbReference type="InterPro" id="IPR036206">
    <property type="entry name" value="ThiamineP_synth_sf"/>
</dbReference>
<reference evidence="2 3" key="1">
    <citation type="submission" date="2021-03" db="EMBL/GenBank/DDBJ databases">
        <authorList>
            <person name="So Y."/>
        </authorList>
    </citation>
    <scope>NUCLEOTIDE SEQUENCE [LARGE SCALE GENOMIC DNA]</scope>
    <source>
        <strain evidence="2 3">PWR1</strain>
    </source>
</reference>
<feature type="non-terminal residue" evidence="2">
    <location>
        <position position="120"/>
    </location>
</feature>
<dbReference type="InterPro" id="IPR013785">
    <property type="entry name" value="Aldolase_TIM"/>
</dbReference>
<protein>
    <submittedName>
        <fullName evidence="2">Thiamine phosphate synthase</fullName>
    </submittedName>
</protein>
<dbReference type="EMBL" id="JAGIYZ010000025">
    <property type="protein sequence ID" value="MBP0466307.1"/>
    <property type="molecule type" value="Genomic_DNA"/>
</dbReference>
<dbReference type="Gene3D" id="3.20.20.70">
    <property type="entry name" value="Aldolase class I"/>
    <property type="match status" value="1"/>
</dbReference>
<organism evidence="2 3">
    <name type="scientific">Roseomonas nitratireducens</name>
    <dbReference type="NCBI Taxonomy" id="2820810"/>
    <lineage>
        <taxon>Bacteria</taxon>
        <taxon>Pseudomonadati</taxon>
        <taxon>Pseudomonadota</taxon>
        <taxon>Alphaproteobacteria</taxon>
        <taxon>Acetobacterales</taxon>
        <taxon>Roseomonadaceae</taxon>
        <taxon>Roseomonas</taxon>
    </lineage>
</organism>
<keyword evidence="3" id="KW-1185">Reference proteome</keyword>
<dbReference type="SUPFAM" id="SSF51391">
    <property type="entry name" value="Thiamin phosphate synthase"/>
    <property type="match status" value="1"/>
</dbReference>
<evidence type="ECO:0000259" key="1">
    <source>
        <dbReference type="Pfam" id="PF02581"/>
    </source>
</evidence>